<sequence length="108" mass="10837">MRNPDRTSYRSSVRTLRSSAAVAALTIAALVGGQGTAAAVQAEPNAMTFGLLGPVGLIAVVIGVLGMIAGALRQRKKNRLAAAEVQAAAPAETSPEPVAVSAKVATVD</sequence>
<feature type="region of interest" description="Disordered" evidence="1">
    <location>
        <begin position="83"/>
        <end position="108"/>
    </location>
</feature>
<dbReference type="RefSeq" id="WP_005443488.1">
    <property type="nucleotide sequence ID" value="NZ_CM001466.1"/>
</dbReference>
<dbReference type="AlphaFoldDB" id="H8G5R0"/>
<organism evidence="3 4">
    <name type="scientific">Saccharomonospora azurea NA-128</name>
    <dbReference type="NCBI Taxonomy" id="882081"/>
    <lineage>
        <taxon>Bacteria</taxon>
        <taxon>Bacillati</taxon>
        <taxon>Actinomycetota</taxon>
        <taxon>Actinomycetes</taxon>
        <taxon>Pseudonocardiales</taxon>
        <taxon>Pseudonocardiaceae</taxon>
        <taxon>Saccharomonospora</taxon>
    </lineage>
</organism>
<evidence type="ECO:0000256" key="2">
    <source>
        <dbReference type="SAM" id="Phobius"/>
    </source>
</evidence>
<evidence type="ECO:0000313" key="4">
    <source>
        <dbReference type="Proteomes" id="UP000004705"/>
    </source>
</evidence>
<name>H8G5R0_9PSEU</name>
<keyword evidence="2" id="KW-1133">Transmembrane helix</keyword>
<gene>
    <name evidence="3" type="ORF">SacazDRAFT_03345</name>
</gene>
<protein>
    <submittedName>
        <fullName evidence="3">Uncharacterized protein</fullName>
    </submittedName>
</protein>
<reference evidence="3 4" key="1">
    <citation type="journal article" date="2012" name="Stand. Genomic Sci.">
        <title>Genome sequence of the soil bacterium Saccharomonospora azurea type strain (NA-128(T)).</title>
        <authorList>
            <person name="Klenk H.P."/>
            <person name="Held B."/>
            <person name="Lucas S."/>
            <person name="Lapidus A."/>
            <person name="Copeland A."/>
            <person name="Hammon N."/>
            <person name="Pitluck S."/>
            <person name="Goodwin L.A."/>
            <person name="Han C."/>
            <person name="Tapia R."/>
            <person name="Brambilla E.M."/>
            <person name="Potter G."/>
            <person name="Land M."/>
            <person name="Ivanova N."/>
            <person name="Rohde M."/>
            <person name="Goker M."/>
            <person name="Detter J.C."/>
            <person name="Kyrpides N.C."/>
            <person name="Woyke T."/>
        </authorList>
    </citation>
    <scope>NUCLEOTIDE SEQUENCE [LARGE SCALE GENOMIC DNA]</scope>
    <source>
        <strain evidence="3 4">NA-128</strain>
    </source>
</reference>
<keyword evidence="4" id="KW-1185">Reference proteome</keyword>
<keyword evidence="2" id="KW-0472">Membrane</keyword>
<keyword evidence="2" id="KW-0812">Transmembrane</keyword>
<feature type="transmembrane region" description="Helical" evidence="2">
    <location>
        <begin position="52"/>
        <end position="72"/>
    </location>
</feature>
<dbReference type="HOGENOM" id="CLU_174053_0_0_11"/>
<dbReference type="Proteomes" id="UP000004705">
    <property type="component" value="Chromosome"/>
</dbReference>
<evidence type="ECO:0000313" key="3">
    <source>
        <dbReference type="EMBL" id="EHY90222.1"/>
    </source>
</evidence>
<accession>H8G5R0</accession>
<evidence type="ECO:0000256" key="1">
    <source>
        <dbReference type="SAM" id="MobiDB-lite"/>
    </source>
</evidence>
<dbReference type="EMBL" id="CM001466">
    <property type="protein sequence ID" value="EHY90222.1"/>
    <property type="molecule type" value="Genomic_DNA"/>
</dbReference>
<proteinExistence type="predicted"/>